<dbReference type="PANTHER" id="PTHR47240:SF4">
    <property type="entry name" value="CHROMO DOMAIN-CONTAINING PROTEIN"/>
    <property type="match status" value="1"/>
</dbReference>
<dbReference type="OrthoDB" id="6161384at2759"/>
<feature type="compositionally biased region" description="Basic and acidic residues" evidence="1">
    <location>
        <begin position="22"/>
        <end position="31"/>
    </location>
</feature>
<name>A0A8S4NK85_OWEFU</name>
<sequence length="122" mass="14482">RQNDSEHEVKHSRSVIGSKQLPTEKEKSEENTKDEDVEYSENESGSESGQNHYDDYYEVEKILRGRFKKGELEPQYLIKWKGYKIPTWEPESNMTPQLREEIRQKPVKMTGKRENILHTNEV</sequence>
<dbReference type="CDD" id="cd00024">
    <property type="entry name" value="CD_CSD"/>
    <property type="match status" value="1"/>
</dbReference>
<dbReference type="AlphaFoldDB" id="A0A8S4NK85"/>
<dbReference type="SMART" id="SM00298">
    <property type="entry name" value="CHROMO"/>
    <property type="match status" value="1"/>
</dbReference>
<dbReference type="SUPFAM" id="SSF54160">
    <property type="entry name" value="Chromo domain-like"/>
    <property type="match status" value="1"/>
</dbReference>
<dbReference type="InterPro" id="IPR016197">
    <property type="entry name" value="Chromo-like_dom_sf"/>
</dbReference>
<evidence type="ECO:0000313" key="4">
    <source>
        <dbReference type="Proteomes" id="UP000749559"/>
    </source>
</evidence>
<gene>
    <name evidence="3" type="ORF">OFUS_LOCUS7995</name>
</gene>
<keyword evidence="4" id="KW-1185">Reference proteome</keyword>
<dbReference type="Gene3D" id="2.40.50.40">
    <property type="match status" value="1"/>
</dbReference>
<evidence type="ECO:0000256" key="1">
    <source>
        <dbReference type="SAM" id="MobiDB-lite"/>
    </source>
</evidence>
<feature type="compositionally biased region" description="Acidic residues" evidence="1">
    <location>
        <begin position="32"/>
        <end position="41"/>
    </location>
</feature>
<dbReference type="PROSITE" id="PS50013">
    <property type="entry name" value="CHROMO_2"/>
    <property type="match status" value="1"/>
</dbReference>
<feature type="region of interest" description="Disordered" evidence="1">
    <location>
        <begin position="1"/>
        <end position="53"/>
    </location>
</feature>
<feature type="compositionally biased region" description="Basic and acidic residues" evidence="1">
    <location>
        <begin position="1"/>
        <end position="11"/>
    </location>
</feature>
<evidence type="ECO:0000259" key="2">
    <source>
        <dbReference type="PROSITE" id="PS50013"/>
    </source>
</evidence>
<comment type="caution">
    <text evidence="3">The sequence shown here is derived from an EMBL/GenBank/DDBJ whole genome shotgun (WGS) entry which is preliminary data.</text>
</comment>
<dbReference type="InterPro" id="IPR023780">
    <property type="entry name" value="Chromo_domain"/>
</dbReference>
<feature type="domain" description="Chromo" evidence="2">
    <location>
        <begin position="57"/>
        <end position="94"/>
    </location>
</feature>
<organism evidence="3 4">
    <name type="scientific">Owenia fusiformis</name>
    <name type="common">Polychaete worm</name>
    <dbReference type="NCBI Taxonomy" id="6347"/>
    <lineage>
        <taxon>Eukaryota</taxon>
        <taxon>Metazoa</taxon>
        <taxon>Spiralia</taxon>
        <taxon>Lophotrochozoa</taxon>
        <taxon>Annelida</taxon>
        <taxon>Polychaeta</taxon>
        <taxon>Sedentaria</taxon>
        <taxon>Canalipalpata</taxon>
        <taxon>Sabellida</taxon>
        <taxon>Oweniida</taxon>
        <taxon>Oweniidae</taxon>
        <taxon>Owenia</taxon>
    </lineage>
</organism>
<reference evidence="3" key="1">
    <citation type="submission" date="2022-03" db="EMBL/GenBank/DDBJ databases">
        <authorList>
            <person name="Martin C."/>
        </authorList>
    </citation>
    <scope>NUCLEOTIDE SEQUENCE</scope>
</reference>
<dbReference type="Pfam" id="PF00385">
    <property type="entry name" value="Chromo"/>
    <property type="match status" value="1"/>
</dbReference>
<feature type="non-terminal residue" evidence="3">
    <location>
        <position position="1"/>
    </location>
</feature>
<dbReference type="EMBL" id="CAIIXF020000004">
    <property type="protein sequence ID" value="CAH1781415.1"/>
    <property type="molecule type" value="Genomic_DNA"/>
</dbReference>
<dbReference type="PANTHER" id="PTHR47240">
    <property type="entry name" value="CHROMO DOMAIN-CONTAINING PROTEIN LHP1"/>
    <property type="match status" value="1"/>
</dbReference>
<dbReference type="InterPro" id="IPR044251">
    <property type="entry name" value="LHP1-like"/>
</dbReference>
<accession>A0A8S4NK85</accession>
<dbReference type="GO" id="GO:0031507">
    <property type="term" value="P:heterochromatin formation"/>
    <property type="evidence" value="ECO:0007669"/>
    <property type="project" value="InterPro"/>
</dbReference>
<protein>
    <recommendedName>
        <fullName evidence="2">Chromo domain-containing protein</fullName>
    </recommendedName>
</protein>
<dbReference type="InterPro" id="IPR000953">
    <property type="entry name" value="Chromo/chromo_shadow_dom"/>
</dbReference>
<dbReference type="Proteomes" id="UP000749559">
    <property type="component" value="Unassembled WGS sequence"/>
</dbReference>
<proteinExistence type="predicted"/>
<evidence type="ECO:0000313" key="3">
    <source>
        <dbReference type="EMBL" id="CAH1781415.1"/>
    </source>
</evidence>